<name>A0A9P1D9D8_9DINO</name>
<keyword evidence="4" id="KW-1185">Reference proteome</keyword>
<accession>A0A9P1D9D8</accession>
<feature type="region of interest" description="Disordered" evidence="1">
    <location>
        <begin position="306"/>
        <end position="339"/>
    </location>
</feature>
<proteinExistence type="predicted"/>
<dbReference type="Proteomes" id="UP001152797">
    <property type="component" value="Unassembled WGS sequence"/>
</dbReference>
<dbReference type="EMBL" id="CAMXCT020003667">
    <property type="protein sequence ID" value="CAL1159006.1"/>
    <property type="molecule type" value="Genomic_DNA"/>
</dbReference>
<dbReference type="PANTHER" id="PTHR33050:SF7">
    <property type="entry name" value="RIBONUCLEASE H"/>
    <property type="match status" value="1"/>
</dbReference>
<dbReference type="EMBL" id="CAMXCT030003667">
    <property type="protein sequence ID" value="CAL4792943.1"/>
    <property type="molecule type" value="Genomic_DNA"/>
</dbReference>
<organism evidence="2">
    <name type="scientific">Cladocopium goreaui</name>
    <dbReference type="NCBI Taxonomy" id="2562237"/>
    <lineage>
        <taxon>Eukaryota</taxon>
        <taxon>Sar</taxon>
        <taxon>Alveolata</taxon>
        <taxon>Dinophyceae</taxon>
        <taxon>Suessiales</taxon>
        <taxon>Symbiodiniaceae</taxon>
        <taxon>Cladocopium</taxon>
    </lineage>
</organism>
<sequence>MSLFGSWADALTFMDLQEIKDTMGVGRQVWQAFTDQVGDPANDIRLLSALPRVAVVTACGQAQFPDGSPLLPLQATQDESELLPPSNEEVNNWTQAYVTIMGALPDPAEEPTASQLAALAKRTLVHDCAPYTDFSVWTPFARRTIKNQKYRTVFPLGDGSFLSKELPGPVNFQMWLGCWRVFKSAALMLNISTLAALTSYERFVERLVTQWPLCWGLIAQAEDKMRAEGLERWRRRIITAAALGRQTPINWDPAKPWTAVFEMAIQDTEYWAENVHHPAAAWLAAGSRGKPVVASEAALQAHMAGNHEGATEATGDEGERRAQVNREKRQAKKRRMFEDREELKRWRGSEWEAFVLLVERGQQSVRPLRFKVHACCLSHLQCIGSNMSVLSESSDSSSDPAAEETKPAGTDESTEAKEQVTSAAEQLLETAKTATIPDRVKVALGDASDFGRFREGRVFTFLHLFSGPNDRLAAALKEEGAKAGLKVSVDSVDIKMDKSMDLRKGPAVEEIEKRITQGNYDGFHAGFPCGSFSRVRWVESAGMPGPVRSRQFPYGLPSNSPKQQEEADDGTLMATRSLGLMQKQIWSQRSRRVPQAATVENPPGDETGPAGSAWMLQEVEEALESTGAGMADSNTCTYMDGKERFFKPGRWAGRLENLESLAKVCRWPNYVASWKRTLDLEFWRWKLVQKSEEVSALKTGWLKNEERRISERQRTTGTRRVGHVGEVFLEPRKPTATVTMDPEKESGPKSSTQTPKRQKREAENEFCVGGMRNPLGAVKRLWKVKNVGKQIRLAWEQFAKEKPTSLRLGEAYGSAEAQYDETLAMEWQIKLASILEVTPRDGLTLTDKLMFKSPLNIDLWRGWFKATGDPDYHVAEWAESGVPLGMNVPIPLSNGVFPASGETSPEMTEEAPEIEMQSHVTNYKSFIDAPEDAEIEVQRYVEKGFAILMDWDEVQSHFDRGTVSRLALILKTKADGSIKRRVVVDLLRSGGNGRTVTPERIVLPRVVDVTKMARDMAAKNEGDNHGRTAEFVMYDLQDAFCHFPVCRDELPNCLAPGNRSDQAILFRALLFGFKSAPLLMGRLSAAVGRLWQSLMSPTEGQMQIYVDDVLTLINGTEEEKANLIALGLYTMRAFGVQIALNKGERGQQVQWIGVKMLLQWPESPLKGSITYAAPKKMMDELLETLMGWMDRGMVSHRELRSTTGRLSWVAGILPRLRWAVSVFFAVLRDAEEDEKTGLEEERAQRRKDQRPKYGLVAVKRFGATLRWLIAALARVDRFTLRREDLLERPVTIGIISDASPLGLGAVLVAVAPHDGTLYVVEAFEAKFNKTEAKLLGVDHGESSSQGVPVKLWRTRLQHRAIFIRSDSVVALAMTRQLSSSSPPLNHLGGELAIRLEEYGVIRVVTQHIPGVLNVEPDWLSRAHDRDPEIPANLRKVKIKQLAPICADDFVLQPLGAENSPWEGIPPHNVSVFHNL</sequence>
<dbReference type="EMBL" id="CAMXCT010003667">
    <property type="protein sequence ID" value="CAI4005631.1"/>
    <property type="molecule type" value="Genomic_DNA"/>
</dbReference>
<dbReference type="InterPro" id="IPR043502">
    <property type="entry name" value="DNA/RNA_pol_sf"/>
</dbReference>
<reference evidence="3 4" key="2">
    <citation type="submission" date="2024-05" db="EMBL/GenBank/DDBJ databases">
        <authorList>
            <person name="Chen Y."/>
            <person name="Shah S."/>
            <person name="Dougan E. K."/>
            <person name="Thang M."/>
            <person name="Chan C."/>
        </authorList>
    </citation>
    <scope>NUCLEOTIDE SEQUENCE [LARGE SCALE GENOMIC DNA]</scope>
</reference>
<feature type="compositionally biased region" description="Low complexity" evidence="1">
    <location>
        <begin position="389"/>
        <end position="398"/>
    </location>
</feature>
<feature type="region of interest" description="Disordered" evidence="1">
    <location>
        <begin position="389"/>
        <end position="422"/>
    </location>
</feature>
<dbReference type="PANTHER" id="PTHR33050">
    <property type="entry name" value="REVERSE TRANSCRIPTASE DOMAIN-CONTAINING PROTEIN"/>
    <property type="match status" value="1"/>
</dbReference>
<protein>
    <recommendedName>
        <fullName evidence="5">Reverse transcriptase domain-containing protein</fullName>
    </recommendedName>
</protein>
<evidence type="ECO:0000256" key="1">
    <source>
        <dbReference type="SAM" id="MobiDB-lite"/>
    </source>
</evidence>
<dbReference type="CDD" id="cd09275">
    <property type="entry name" value="RNase_HI_RT_DIRS1"/>
    <property type="match status" value="1"/>
</dbReference>
<dbReference type="SUPFAM" id="SSF56672">
    <property type="entry name" value="DNA/RNA polymerases"/>
    <property type="match status" value="1"/>
</dbReference>
<evidence type="ECO:0000313" key="2">
    <source>
        <dbReference type="EMBL" id="CAI4005631.1"/>
    </source>
</evidence>
<reference evidence="2" key="1">
    <citation type="submission" date="2022-10" db="EMBL/GenBank/DDBJ databases">
        <authorList>
            <person name="Chen Y."/>
            <person name="Dougan E. K."/>
            <person name="Chan C."/>
            <person name="Rhodes N."/>
            <person name="Thang M."/>
        </authorList>
    </citation>
    <scope>NUCLEOTIDE SEQUENCE</scope>
</reference>
<evidence type="ECO:0008006" key="5">
    <source>
        <dbReference type="Google" id="ProtNLM"/>
    </source>
</evidence>
<evidence type="ECO:0000313" key="4">
    <source>
        <dbReference type="Proteomes" id="UP001152797"/>
    </source>
</evidence>
<dbReference type="InterPro" id="IPR052055">
    <property type="entry name" value="Hepadnavirus_pol/RT"/>
</dbReference>
<feature type="compositionally biased region" description="Basic and acidic residues" evidence="1">
    <location>
        <begin position="317"/>
        <end position="328"/>
    </location>
</feature>
<comment type="caution">
    <text evidence="2">The sequence shown here is derived from an EMBL/GenBank/DDBJ whole genome shotgun (WGS) entry which is preliminary data.</text>
</comment>
<gene>
    <name evidence="2" type="ORF">C1SCF055_LOCUS31340</name>
</gene>
<evidence type="ECO:0000313" key="3">
    <source>
        <dbReference type="EMBL" id="CAL4792943.1"/>
    </source>
</evidence>
<feature type="region of interest" description="Disordered" evidence="1">
    <location>
        <begin position="734"/>
        <end position="763"/>
    </location>
</feature>